<evidence type="ECO:0000313" key="1">
    <source>
        <dbReference type="EMBL" id="KAG8543753.1"/>
    </source>
</evidence>
<comment type="caution">
    <text evidence="1">The sequence shown here is derived from an EMBL/GenBank/DDBJ whole genome shotgun (WGS) entry which is preliminary data.</text>
</comment>
<accession>A0AAV6Z5U0</accession>
<gene>
    <name evidence="1" type="ORF">GDO81_023758</name>
</gene>
<sequence>MVRYRQYTPGALDGAVPAVHSGGAVVSGWCFTGSTLRGRLMVRYQQYTPGALWSLDGAVSEVHSGGAVVSGWCSTGSTLRGAVVSGWCGTGSTLRGRCSLWMLRYRQYTPGAL</sequence>
<keyword evidence="2" id="KW-1185">Reference proteome</keyword>
<proteinExistence type="predicted"/>
<reference evidence="1" key="1">
    <citation type="thesis" date="2020" institute="ProQuest LLC" country="789 East Eisenhower Parkway, Ann Arbor, MI, USA">
        <title>Comparative Genomics and Chromosome Evolution.</title>
        <authorList>
            <person name="Mudd A.B."/>
        </authorList>
    </citation>
    <scope>NUCLEOTIDE SEQUENCE</scope>
    <source>
        <strain evidence="1">237g6f4</strain>
        <tissue evidence="1">Blood</tissue>
    </source>
</reference>
<protein>
    <submittedName>
        <fullName evidence="1">Uncharacterized protein</fullName>
    </submittedName>
</protein>
<dbReference type="EMBL" id="WNYA01002923">
    <property type="protein sequence ID" value="KAG8543753.1"/>
    <property type="molecule type" value="Genomic_DNA"/>
</dbReference>
<evidence type="ECO:0000313" key="2">
    <source>
        <dbReference type="Proteomes" id="UP000824782"/>
    </source>
</evidence>
<name>A0AAV6Z5U0_ENGPU</name>
<dbReference type="AlphaFoldDB" id="A0AAV6Z5U0"/>
<dbReference type="Proteomes" id="UP000824782">
    <property type="component" value="Unassembled WGS sequence"/>
</dbReference>
<organism evidence="1 2">
    <name type="scientific">Engystomops pustulosus</name>
    <name type="common">Tungara frog</name>
    <name type="synonym">Physalaemus pustulosus</name>
    <dbReference type="NCBI Taxonomy" id="76066"/>
    <lineage>
        <taxon>Eukaryota</taxon>
        <taxon>Metazoa</taxon>
        <taxon>Chordata</taxon>
        <taxon>Craniata</taxon>
        <taxon>Vertebrata</taxon>
        <taxon>Euteleostomi</taxon>
        <taxon>Amphibia</taxon>
        <taxon>Batrachia</taxon>
        <taxon>Anura</taxon>
        <taxon>Neobatrachia</taxon>
        <taxon>Hyloidea</taxon>
        <taxon>Leptodactylidae</taxon>
        <taxon>Leiuperinae</taxon>
        <taxon>Engystomops</taxon>
    </lineage>
</organism>